<feature type="transmembrane region" description="Helical" evidence="2">
    <location>
        <begin position="16"/>
        <end position="38"/>
    </location>
</feature>
<dbReference type="EMBL" id="CACSLK010030875">
    <property type="protein sequence ID" value="CAA0838286.1"/>
    <property type="molecule type" value="Genomic_DNA"/>
</dbReference>
<comment type="caution">
    <text evidence="3">The sequence shown here is derived from an EMBL/GenBank/DDBJ whole genome shotgun (WGS) entry which is preliminary data.</text>
</comment>
<proteinExistence type="predicted"/>
<evidence type="ECO:0000256" key="2">
    <source>
        <dbReference type="SAM" id="Phobius"/>
    </source>
</evidence>
<dbReference type="PANTHER" id="PTHR36073:SF1">
    <property type="entry name" value="OS01G0962100 PROTEIN"/>
    <property type="match status" value="1"/>
</dbReference>
<feature type="transmembrane region" description="Helical" evidence="2">
    <location>
        <begin position="214"/>
        <end position="236"/>
    </location>
</feature>
<keyword evidence="2" id="KW-0472">Membrane</keyword>
<feature type="transmembrane region" description="Helical" evidence="2">
    <location>
        <begin position="155"/>
        <end position="174"/>
    </location>
</feature>
<keyword evidence="1" id="KW-0175">Coiled coil</keyword>
<feature type="transmembrane region" description="Helical" evidence="2">
    <location>
        <begin position="180"/>
        <end position="202"/>
    </location>
</feature>
<sequence>MCIIIQTWLDVLRFALSLHLIILTRLAIWALSALTLPARAFTALYRERLLEMQVYRLKNELESFILDRKEAEEKLRLAIEELKSMEMLLMELEEEHDQAIMKIETLEREVHDLKDHTVADSFIKSPSKSDNYEKIAMTVKNGSNVYGAQSQRKVALYRSLFSTVLSLTVGFVMWEGENTCMPLVLALFMVVIISLMSVARLFGSVENKPGSDAIALLSLNWFVLGTISCPILPRIARFLAPLTLTLVKNVLRWVGL</sequence>
<evidence type="ECO:0000313" key="3">
    <source>
        <dbReference type="EMBL" id="CAA0838286.1"/>
    </source>
</evidence>
<feature type="coiled-coil region" evidence="1">
    <location>
        <begin position="54"/>
        <end position="116"/>
    </location>
</feature>
<dbReference type="AlphaFoldDB" id="A0A9N7RP71"/>
<evidence type="ECO:0000313" key="4">
    <source>
        <dbReference type="Proteomes" id="UP001153555"/>
    </source>
</evidence>
<evidence type="ECO:0000256" key="1">
    <source>
        <dbReference type="SAM" id="Coils"/>
    </source>
</evidence>
<protein>
    <submittedName>
        <fullName evidence="3">Uncharacterized protein</fullName>
    </submittedName>
</protein>
<keyword evidence="4" id="KW-1185">Reference proteome</keyword>
<reference evidence="3" key="1">
    <citation type="submission" date="2019-12" db="EMBL/GenBank/DDBJ databases">
        <authorList>
            <person name="Scholes J."/>
        </authorList>
    </citation>
    <scope>NUCLEOTIDE SEQUENCE</scope>
</reference>
<dbReference type="OrthoDB" id="1937632at2759"/>
<keyword evidence="2" id="KW-0812">Transmembrane</keyword>
<keyword evidence="2" id="KW-1133">Transmembrane helix</keyword>
<accession>A0A9N7RP71</accession>
<gene>
    <name evidence="3" type="ORF">SHERM_04894</name>
</gene>
<name>A0A9N7RP71_STRHE</name>
<dbReference type="Proteomes" id="UP001153555">
    <property type="component" value="Unassembled WGS sequence"/>
</dbReference>
<dbReference type="PANTHER" id="PTHR36073">
    <property type="match status" value="1"/>
</dbReference>
<organism evidence="3 4">
    <name type="scientific">Striga hermonthica</name>
    <name type="common">Purple witchweed</name>
    <name type="synonym">Buchnera hermonthica</name>
    <dbReference type="NCBI Taxonomy" id="68872"/>
    <lineage>
        <taxon>Eukaryota</taxon>
        <taxon>Viridiplantae</taxon>
        <taxon>Streptophyta</taxon>
        <taxon>Embryophyta</taxon>
        <taxon>Tracheophyta</taxon>
        <taxon>Spermatophyta</taxon>
        <taxon>Magnoliopsida</taxon>
        <taxon>eudicotyledons</taxon>
        <taxon>Gunneridae</taxon>
        <taxon>Pentapetalae</taxon>
        <taxon>asterids</taxon>
        <taxon>lamiids</taxon>
        <taxon>Lamiales</taxon>
        <taxon>Orobanchaceae</taxon>
        <taxon>Buchnereae</taxon>
        <taxon>Striga</taxon>
    </lineage>
</organism>